<organism evidence="4 5">
    <name type="scientific">Neocallimastix californiae</name>
    <dbReference type="NCBI Taxonomy" id="1754190"/>
    <lineage>
        <taxon>Eukaryota</taxon>
        <taxon>Fungi</taxon>
        <taxon>Fungi incertae sedis</taxon>
        <taxon>Chytridiomycota</taxon>
        <taxon>Chytridiomycota incertae sedis</taxon>
        <taxon>Neocallimastigomycetes</taxon>
        <taxon>Neocallimastigales</taxon>
        <taxon>Neocallimastigaceae</taxon>
        <taxon>Neocallimastix</taxon>
    </lineage>
</organism>
<protein>
    <submittedName>
        <fullName evidence="4">Alpha/beta-hydrolase</fullName>
    </submittedName>
</protein>
<dbReference type="InterPro" id="IPR050300">
    <property type="entry name" value="GDXG_lipolytic_enzyme"/>
</dbReference>
<keyword evidence="1 4" id="KW-0378">Hydrolase</keyword>
<feature type="chain" id="PRO_5012192316" evidence="2">
    <location>
        <begin position="22"/>
        <end position="315"/>
    </location>
</feature>
<dbReference type="EMBL" id="MCOG01000048">
    <property type="protein sequence ID" value="ORY67900.1"/>
    <property type="molecule type" value="Genomic_DNA"/>
</dbReference>
<evidence type="ECO:0000256" key="2">
    <source>
        <dbReference type="SAM" id="SignalP"/>
    </source>
</evidence>
<feature type="signal peptide" evidence="2">
    <location>
        <begin position="1"/>
        <end position="21"/>
    </location>
</feature>
<accession>A0A1Y2E8L6</accession>
<dbReference type="Proteomes" id="UP000193920">
    <property type="component" value="Unassembled WGS sequence"/>
</dbReference>
<dbReference type="PANTHER" id="PTHR48081">
    <property type="entry name" value="AB HYDROLASE SUPERFAMILY PROTEIN C4A8.06C"/>
    <property type="match status" value="1"/>
</dbReference>
<dbReference type="STRING" id="1754190.A0A1Y2E8L6"/>
<evidence type="ECO:0000259" key="3">
    <source>
        <dbReference type="Pfam" id="PF20434"/>
    </source>
</evidence>
<evidence type="ECO:0000256" key="1">
    <source>
        <dbReference type="ARBA" id="ARBA00022801"/>
    </source>
</evidence>
<dbReference type="AlphaFoldDB" id="A0A1Y2E8L6"/>
<dbReference type="Gene3D" id="3.40.50.1820">
    <property type="entry name" value="alpha/beta hydrolase"/>
    <property type="match status" value="1"/>
</dbReference>
<reference evidence="4 5" key="1">
    <citation type="submission" date="2016-08" db="EMBL/GenBank/DDBJ databases">
        <title>A Parts List for Fungal Cellulosomes Revealed by Comparative Genomics.</title>
        <authorList>
            <consortium name="DOE Joint Genome Institute"/>
            <person name="Haitjema C.H."/>
            <person name="Gilmore S.P."/>
            <person name="Henske J.K."/>
            <person name="Solomon K.V."/>
            <person name="De Groot R."/>
            <person name="Kuo A."/>
            <person name="Mondo S.J."/>
            <person name="Salamov A.A."/>
            <person name="Labutti K."/>
            <person name="Zhao Z."/>
            <person name="Chiniquy J."/>
            <person name="Barry K."/>
            <person name="Brewer H.M."/>
            <person name="Purvine S.O."/>
            <person name="Wright A.T."/>
            <person name="Boxma B."/>
            <person name="Van Alen T."/>
            <person name="Hackstein J.H."/>
            <person name="Baker S.E."/>
            <person name="Grigoriev I.V."/>
            <person name="O'Malley M.A."/>
        </authorList>
    </citation>
    <scope>NUCLEOTIDE SEQUENCE [LARGE SCALE GENOMIC DNA]</scope>
    <source>
        <strain evidence="4 5">G1</strain>
    </source>
</reference>
<dbReference type="InterPro" id="IPR049492">
    <property type="entry name" value="BD-FAE-like_dom"/>
</dbReference>
<comment type="caution">
    <text evidence="4">The sequence shown here is derived from an EMBL/GenBank/DDBJ whole genome shotgun (WGS) entry which is preliminary data.</text>
</comment>
<dbReference type="OrthoDB" id="6495301at2759"/>
<feature type="domain" description="BD-FAE-like" evidence="3">
    <location>
        <begin position="58"/>
        <end position="269"/>
    </location>
</feature>
<sequence>MKVFSVSLLVLIFLNILNVNAGFLIPNLIAFTDNYINFLSEKNVSKDIKYGGSSSGTLDVFYNKKDTSNLKPVVIFVHGGAWIFGNKYEYSKIGSLLVREDYVGVLPNYVLFPRGSIDDMVDDLYKAIKWTYNNISKYGGNKNEIILTGHSAGAHIAALTAFKASLDIKNNGKTLGSLPKLKKLVLFNGPYDFDDYDPSRIFGYTDVESGLSERLVSILVNNKDVSPTDLLKKFKDGSVESLGAPVITLFAADKDQLVPHSSSNNLSKQIRRVSPSTTLNYVFSKGNNFDHFTLILGAISNNNELEQMFMDLCEM</sequence>
<keyword evidence="2" id="KW-0732">Signal</keyword>
<evidence type="ECO:0000313" key="5">
    <source>
        <dbReference type="Proteomes" id="UP000193920"/>
    </source>
</evidence>
<dbReference type="GO" id="GO:0016787">
    <property type="term" value="F:hydrolase activity"/>
    <property type="evidence" value="ECO:0007669"/>
    <property type="project" value="UniProtKB-KW"/>
</dbReference>
<dbReference type="InterPro" id="IPR029058">
    <property type="entry name" value="AB_hydrolase_fold"/>
</dbReference>
<dbReference type="SUPFAM" id="SSF53474">
    <property type="entry name" value="alpha/beta-Hydrolases"/>
    <property type="match status" value="1"/>
</dbReference>
<keyword evidence="5" id="KW-1185">Reference proteome</keyword>
<dbReference type="Pfam" id="PF20434">
    <property type="entry name" value="BD-FAE"/>
    <property type="match status" value="1"/>
</dbReference>
<proteinExistence type="predicted"/>
<gene>
    <name evidence="4" type="ORF">LY90DRAFT_504587</name>
</gene>
<name>A0A1Y2E8L6_9FUNG</name>
<evidence type="ECO:0000313" key="4">
    <source>
        <dbReference type="EMBL" id="ORY67900.1"/>
    </source>
</evidence>